<gene>
    <name evidence="2" type="ORF">MMEN_LOCUS922</name>
</gene>
<dbReference type="EMBL" id="CAJRST010000002">
    <property type="protein sequence ID" value="CAG5861049.1"/>
    <property type="molecule type" value="Genomic_DNA"/>
</dbReference>
<dbReference type="AlphaFoldDB" id="A0A8S4AJB8"/>
<evidence type="ECO:0000313" key="3">
    <source>
        <dbReference type="Proteomes" id="UP000677803"/>
    </source>
</evidence>
<dbReference type="GO" id="GO:0070652">
    <property type="term" value="C:HAUS complex"/>
    <property type="evidence" value="ECO:0007669"/>
    <property type="project" value="InterPro"/>
</dbReference>
<keyword evidence="1" id="KW-0175">Coiled coil</keyword>
<protein>
    <submittedName>
        <fullName evidence="2">(Atlantic silverside) hypothetical protein</fullName>
    </submittedName>
</protein>
<dbReference type="GO" id="GO:0005813">
    <property type="term" value="C:centrosome"/>
    <property type="evidence" value="ECO:0007669"/>
    <property type="project" value="TreeGrafter"/>
</dbReference>
<evidence type="ECO:0000313" key="2">
    <source>
        <dbReference type="EMBL" id="CAG5861049.1"/>
    </source>
</evidence>
<reference evidence="2" key="1">
    <citation type="submission" date="2021-05" db="EMBL/GenBank/DDBJ databases">
        <authorList>
            <person name="Tigano A."/>
        </authorList>
    </citation>
    <scope>NUCLEOTIDE SEQUENCE</scope>
</reference>
<dbReference type="GO" id="GO:0051225">
    <property type="term" value="P:spindle assembly"/>
    <property type="evidence" value="ECO:0007669"/>
    <property type="project" value="InterPro"/>
</dbReference>
<evidence type="ECO:0000256" key="1">
    <source>
        <dbReference type="SAM" id="Coils"/>
    </source>
</evidence>
<proteinExistence type="predicted"/>
<dbReference type="PANTHER" id="PTHR28588">
    <property type="entry name" value="HAUS AUGMIN-LIKE COMPLEX SUBUNIT 5"/>
    <property type="match status" value="1"/>
</dbReference>
<dbReference type="PANTHER" id="PTHR28588:SF1">
    <property type="entry name" value="HAUS AUGMIN-LIKE COMPLEX SUBUNIT 5"/>
    <property type="match status" value="1"/>
</dbReference>
<comment type="caution">
    <text evidence="2">The sequence shown here is derived from an EMBL/GenBank/DDBJ whole genome shotgun (WGS) entry which is preliminary data.</text>
</comment>
<sequence length="663" mass="76550">MADRNLVKELRRWATEEFHLPQDSLPNDSYFKALCVGTGKSIWTYIIQHVFQPRNVRIMRGNLQWYKLLKDKEEKQAEDQSEAAKRRELLKKMEQVRAEISQLDSQISETEEQLATQERSISHIWAGIGDNQGRDLLLQAFRKRCSSGRNILSDDISRISEHSQSLDITARQVSPLKAEIEVLFDDEPSSQRDEDLISTAAEAQVLRELRELCEDRIHFYQSLQESELKMQQSADKHVTCEQRTAVFRYWLTTAEKVLGDYPPNHVLSALQYLASREQKRLEEKLAALDVTQDVTALRVRYESSHLQDISAEEDKELPPVRSLLEDTWEEVQQSFVELSQTRLRIQQLKNQLQARKKEAQQEVSGVADELLNDSLVLSALEVELQCVMQAARRDYIRERCIQLDHHAKGQQEELRSLCSQWQRILDFRKLVVLRQEHIRGLIKGNSTAKTRLVHLQKELQEFIESKLVPQFEVVIAAANSLRSSVSKEAKQFGTVSLLTLDCRTIDGTQRVPASRLSIYRVLSPNFSSLCQSLTFPLYKAPEDLCAQSRSQQLELRFLRQLLHLHTITMQRLQKETEQLPASDQKALLSRVMEEDQNLLKSLLPRARNLSSCCAKGFSYGDQVKLAISDWWDKPAQHVLPELSRGGLTFQQWLQRWKLAAKAS</sequence>
<feature type="coiled-coil region" evidence="1">
    <location>
        <begin position="338"/>
        <end position="369"/>
    </location>
</feature>
<keyword evidence="3" id="KW-1185">Reference proteome</keyword>
<organism evidence="2 3">
    <name type="scientific">Menidia menidia</name>
    <name type="common">Atlantic silverside</name>
    <dbReference type="NCBI Taxonomy" id="238744"/>
    <lineage>
        <taxon>Eukaryota</taxon>
        <taxon>Metazoa</taxon>
        <taxon>Chordata</taxon>
        <taxon>Craniata</taxon>
        <taxon>Vertebrata</taxon>
        <taxon>Euteleostomi</taxon>
        <taxon>Actinopterygii</taxon>
        <taxon>Neopterygii</taxon>
        <taxon>Teleostei</taxon>
        <taxon>Neoteleostei</taxon>
        <taxon>Acanthomorphata</taxon>
        <taxon>Ovalentaria</taxon>
        <taxon>Atherinomorphae</taxon>
        <taxon>Atheriniformes</taxon>
        <taxon>Atherinopsidae</taxon>
        <taxon>Menidiinae</taxon>
        <taxon>Menidia</taxon>
    </lineage>
</organism>
<feature type="coiled-coil region" evidence="1">
    <location>
        <begin position="86"/>
        <end position="120"/>
    </location>
</feature>
<dbReference type="Pfam" id="PF14817">
    <property type="entry name" value="HAUS5"/>
    <property type="match status" value="1"/>
</dbReference>
<dbReference type="InterPro" id="IPR029131">
    <property type="entry name" value="HAUS5"/>
</dbReference>
<accession>A0A8S4AJB8</accession>
<dbReference type="OrthoDB" id="2019614at2759"/>
<dbReference type="Proteomes" id="UP000677803">
    <property type="component" value="Unassembled WGS sequence"/>
</dbReference>
<dbReference type="GO" id="GO:0007098">
    <property type="term" value="P:centrosome cycle"/>
    <property type="evidence" value="ECO:0007669"/>
    <property type="project" value="TreeGrafter"/>
</dbReference>
<name>A0A8S4AJB8_9TELE</name>